<organism evidence="12 13">
    <name type="scientific">Albidovulum sediminis</name>
    <dbReference type="NCBI Taxonomy" id="3066345"/>
    <lineage>
        <taxon>Bacteria</taxon>
        <taxon>Pseudomonadati</taxon>
        <taxon>Pseudomonadota</taxon>
        <taxon>Alphaproteobacteria</taxon>
        <taxon>Rhodobacterales</taxon>
        <taxon>Paracoccaceae</taxon>
        <taxon>Albidovulum</taxon>
    </lineage>
</organism>
<sequence>MIDLRPVGYVIGLIVSVLGATMLVPGIVDALAGTGNAGAFFEAALISVTAGLITTMACQNRAGSSLSIRQAFLLTICIWLAVPAFGALPFIIGAPEVRLIDAYFEAVSGITTTGSSVFVGMDDLPVGVHLWRAMLNWLGGLGIAFIAMIFLPVMRVGGMQFFRTEGFDTFGKILPRATDIAGQLFFIYLSLTLACMGTYAALGMSGIESVEHALATIATGGFSPRAASFADYSASLHYAGALFMLLGSLPYIRYVQLVQGSALPLWRDAQVRGYLTWVASAVIAVSIWRVATSDQPAEAAFRESLFNLVSIMSSTGFGMGTFPVWGGFAVIVAMWLGIIGACSGSSAAGLSVFRVQLMFAALKQQIQRIHAPHRVSPIRYQGRRVDMETIDAMVLYLGAYILGFGVIAVLILQSGVDFESAVFASWTSIGNIGYGFGPMVLPTGTFVEFPDVSKLLMILAMIMGRLSLLSVFVVILPRFWRD</sequence>
<dbReference type="InterPro" id="IPR004772">
    <property type="entry name" value="TrkH"/>
</dbReference>
<dbReference type="EMBL" id="JAOCQF010000001">
    <property type="protein sequence ID" value="MCT8329760.1"/>
    <property type="molecule type" value="Genomic_DNA"/>
</dbReference>
<keyword evidence="9 10" id="KW-0472">Membrane</keyword>
<evidence type="ECO:0000313" key="13">
    <source>
        <dbReference type="Proteomes" id="UP001205601"/>
    </source>
</evidence>
<dbReference type="Proteomes" id="UP001205601">
    <property type="component" value="Unassembled WGS sequence"/>
</dbReference>
<dbReference type="Pfam" id="PF02386">
    <property type="entry name" value="TrkH"/>
    <property type="match status" value="1"/>
</dbReference>
<evidence type="ECO:0000256" key="5">
    <source>
        <dbReference type="ARBA" id="ARBA00022692"/>
    </source>
</evidence>
<dbReference type="PANTHER" id="PTHR32024">
    <property type="entry name" value="TRK SYSTEM POTASSIUM UPTAKE PROTEIN TRKG-RELATED"/>
    <property type="match status" value="1"/>
</dbReference>
<evidence type="ECO:0000256" key="7">
    <source>
        <dbReference type="ARBA" id="ARBA00022989"/>
    </source>
</evidence>
<gene>
    <name evidence="12" type="ORF">N5I32_09570</name>
</gene>
<keyword evidence="2 10" id="KW-0813">Transport</keyword>
<feature type="transmembrane region" description="Helical" evidence="11">
    <location>
        <begin position="393"/>
        <end position="412"/>
    </location>
</feature>
<protein>
    <recommendedName>
        <fullName evidence="10">Trk system potassium uptake protein</fullName>
    </recommendedName>
</protein>
<evidence type="ECO:0000256" key="11">
    <source>
        <dbReference type="SAM" id="Phobius"/>
    </source>
</evidence>
<keyword evidence="6 10" id="KW-0630">Potassium</keyword>
<dbReference type="PANTHER" id="PTHR32024:SF3">
    <property type="entry name" value="TRK SYSTEM POTASSIUM UPTAKE PROTEIN"/>
    <property type="match status" value="1"/>
</dbReference>
<comment type="caution">
    <text evidence="12">The sequence shown here is derived from an EMBL/GenBank/DDBJ whole genome shotgun (WGS) entry which is preliminary data.</text>
</comment>
<feature type="transmembrane region" description="Helical" evidence="11">
    <location>
        <begin position="235"/>
        <end position="254"/>
    </location>
</feature>
<feature type="transmembrane region" description="Helical" evidence="11">
    <location>
        <begin position="71"/>
        <end position="91"/>
    </location>
</feature>
<comment type="function">
    <text evidence="10">Low-affinity potassium transport system. Interacts with Trk system potassium uptake protein TrkA.</text>
</comment>
<evidence type="ECO:0000256" key="6">
    <source>
        <dbReference type="ARBA" id="ARBA00022958"/>
    </source>
</evidence>
<keyword evidence="13" id="KW-1185">Reference proteome</keyword>
<feature type="transmembrane region" description="Helical" evidence="11">
    <location>
        <begin position="274"/>
        <end position="292"/>
    </location>
</feature>
<feature type="transmembrane region" description="Helical" evidence="11">
    <location>
        <begin position="7"/>
        <end position="28"/>
    </location>
</feature>
<feature type="transmembrane region" description="Helical" evidence="11">
    <location>
        <begin position="180"/>
        <end position="202"/>
    </location>
</feature>
<reference evidence="13" key="1">
    <citation type="submission" date="2023-07" db="EMBL/GenBank/DDBJ databases">
        <title>Defluviimonas sediminis sp. nov., isolated from mangrove sediment.</title>
        <authorList>
            <person name="Liu L."/>
            <person name="Li J."/>
            <person name="Huang Y."/>
            <person name="Pan J."/>
            <person name="Li M."/>
        </authorList>
    </citation>
    <scope>NUCLEOTIDE SEQUENCE [LARGE SCALE GENOMIC DNA]</scope>
    <source>
        <strain evidence="13">FT324</strain>
    </source>
</reference>
<feature type="transmembrane region" description="Helical" evidence="11">
    <location>
        <begin position="40"/>
        <end position="59"/>
    </location>
</feature>
<evidence type="ECO:0000256" key="4">
    <source>
        <dbReference type="ARBA" id="ARBA00022538"/>
    </source>
</evidence>
<keyword evidence="5 11" id="KW-0812">Transmembrane</keyword>
<proteinExistence type="inferred from homology"/>
<accession>A0ABT2NM07</accession>
<evidence type="ECO:0000256" key="2">
    <source>
        <dbReference type="ARBA" id="ARBA00022448"/>
    </source>
</evidence>
<dbReference type="PIRSF" id="PIRSF006247">
    <property type="entry name" value="TrkH"/>
    <property type="match status" value="1"/>
</dbReference>
<feature type="transmembrane region" description="Helical" evidence="11">
    <location>
        <begin position="455"/>
        <end position="476"/>
    </location>
</feature>
<evidence type="ECO:0000256" key="3">
    <source>
        <dbReference type="ARBA" id="ARBA00022475"/>
    </source>
</evidence>
<keyword evidence="7 11" id="KW-1133">Transmembrane helix</keyword>
<keyword evidence="8 10" id="KW-0406">Ion transport</keyword>
<keyword evidence="4 10" id="KW-0633">Potassium transport</keyword>
<dbReference type="RefSeq" id="WP_261495232.1">
    <property type="nucleotide sequence ID" value="NZ_JAOCQF010000001.1"/>
</dbReference>
<name>A0ABT2NM07_9RHOB</name>
<evidence type="ECO:0000256" key="1">
    <source>
        <dbReference type="ARBA" id="ARBA00004651"/>
    </source>
</evidence>
<evidence type="ECO:0000313" key="12">
    <source>
        <dbReference type="EMBL" id="MCT8329760.1"/>
    </source>
</evidence>
<feature type="transmembrane region" description="Helical" evidence="11">
    <location>
        <begin position="133"/>
        <end position="154"/>
    </location>
</feature>
<comment type="subcellular location">
    <subcellularLocation>
        <location evidence="10">Cell inner membrane</location>
        <topology evidence="10">Multi-pass membrane protein</topology>
    </subcellularLocation>
    <subcellularLocation>
        <location evidence="1">Cell membrane</location>
        <topology evidence="1">Multi-pass membrane protein</topology>
    </subcellularLocation>
</comment>
<evidence type="ECO:0000256" key="10">
    <source>
        <dbReference type="PIRNR" id="PIRNR006247"/>
    </source>
</evidence>
<keyword evidence="10" id="KW-0997">Cell inner membrane</keyword>
<evidence type="ECO:0000256" key="9">
    <source>
        <dbReference type="ARBA" id="ARBA00023136"/>
    </source>
</evidence>
<dbReference type="InterPro" id="IPR003445">
    <property type="entry name" value="Cat_transpt"/>
</dbReference>
<feature type="transmembrane region" description="Helical" evidence="11">
    <location>
        <begin position="304"/>
        <end position="322"/>
    </location>
</feature>
<evidence type="ECO:0000256" key="8">
    <source>
        <dbReference type="ARBA" id="ARBA00023065"/>
    </source>
</evidence>
<keyword evidence="3 10" id="KW-1003">Cell membrane</keyword>
<comment type="similarity">
    <text evidence="10">Belongs to the TrkH potassium transport family.</text>
</comment>
<feature type="transmembrane region" description="Helical" evidence="11">
    <location>
        <begin position="328"/>
        <end position="353"/>
    </location>
</feature>